<comment type="caution">
    <text evidence="6">The sequence shown here is derived from an EMBL/GenBank/DDBJ whole genome shotgun (WGS) entry which is preliminary data.</text>
</comment>
<dbReference type="Gene3D" id="1.10.10.10">
    <property type="entry name" value="Winged helix-like DNA-binding domain superfamily/Winged helix DNA-binding domain"/>
    <property type="match status" value="1"/>
</dbReference>
<gene>
    <name evidence="6" type="ORF">HKK74_20815</name>
</gene>
<evidence type="ECO:0000259" key="5">
    <source>
        <dbReference type="PROSITE" id="PS51078"/>
    </source>
</evidence>
<keyword evidence="2" id="KW-0238">DNA-binding</keyword>
<dbReference type="RefSeq" id="WP_187244918.1">
    <property type="nucleotide sequence ID" value="NZ_BAAAOK010000001.1"/>
</dbReference>
<evidence type="ECO:0000256" key="2">
    <source>
        <dbReference type="ARBA" id="ARBA00023125"/>
    </source>
</evidence>
<organism evidence="6 7">
    <name type="scientific">Actinomadura alba</name>
    <dbReference type="NCBI Taxonomy" id="406431"/>
    <lineage>
        <taxon>Bacteria</taxon>
        <taxon>Bacillati</taxon>
        <taxon>Actinomycetota</taxon>
        <taxon>Actinomycetes</taxon>
        <taxon>Streptosporangiales</taxon>
        <taxon>Thermomonosporaceae</taxon>
        <taxon>Actinomadura</taxon>
    </lineage>
</organism>
<dbReference type="PANTHER" id="PTHR30136">
    <property type="entry name" value="HELIX-TURN-HELIX TRANSCRIPTIONAL REGULATOR, ICLR FAMILY"/>
    <property type="match status" value="1"/>
</dbReference>
<evidence type="ECO:0000313" key="6">
    <source>
        <dbReference type="EMBL" id="MBC6467917.1"/>
    </source>
</evidence>
<keyword evidence="1" id="KW-0805">Transcription regulation</keyword>
<dbReference type="InterPro" id="IPR036388">
    <property type="entry name" value="WH-like_DNA-bd_sf"/>
</dbReference>
<keyword evidence="7" id="KW-1185">Reference proteome</keyword>
<dbReference type="SMART" id="SM00346">
    <property type="entry name" value="HTH_ICLR"/>
    <property type="match status" value="1"/>
</dbReference>
<keyword evidence="3" id="KW-0804">Transcription</keyword>
<dbReference type="InterPro" id="IPR005471">
    <property type="entry name" value="Tscrpt_reg_IclR_N"/>
</dbReference>
<feature type="domain" description="IclR-ED" evidence="5">
    <location>
        <begin position="81"/>
        <end position="261"/>
    </location>
</feature>
<evidence type="ECO:0000256" key="1">
    <source>
        <dbReference type="ARBA" id="ARBA00023015"/>
    </source>
</evidence>
<dbReference type="SUPFAM" id="SSF55781">
    <property type="entry name" value="GAF domain-like"/>
    <property type="match status" value="1"/>
</dbReference>
<dbReference type="PROSITE" id="PS51077">
    <property type="entry name" value="HTH_ICLR"/>
    <property type="match status" value="1"/>
</dbReference>
<dbReference type="InterPro" id="IPR029016">
    <property type="entry name" value="GAF-like_dom_sf"/>
</dbReference>
<name>A0ABR7LSU5_9ACTN</name>
<reference evidence="6 7" key="1">
    <citation type="submission" date="2020-06" db="EMBL/GenBank/DDBJ databases">
        <title>Actinomadura xiongansis sp. nov., isolated from soil of Baiyangdian.</title>
        <authorList>
            <person name="Zhang X."/>
        </authorList>
    </citation>
    <scope>NUCLEOTIDE SEQUENCE [LARGE SCALE GENOMIC DNA]</scope>
    <source>
        <strain evidence="6 7">HBUM206468</strain>
    </source>
</reference>
<dbReference type="Pfam" id="PF09339">
    <property type="entry name" value="HTH_IclR"/>
    <property type="match status" value="1"/>
</dbReference>
<dbReference type="SUPFAM" id="SSF46785">
    <property type="entry name" value="Winged helix' DNA-binding domain"/>
    <property type="match status" value="1"/>
</dbReference>
<dbReference type="PROSITE" id="PS51078">
    <property type="entry name" value="ICLR_ED"/>
    <property type="match status" value="1"/>
</dbReference>
<protein>
    <submittedName>
        <fullName evidence="6">IclR family transcriptional regulator</fullName>
    </submittedName>
</protein>
<dbReference type="EMBL" id="JABVEC010000015">
    <property type="protein sequence ID" value="MBC6467917.1"/>
    <property type="molecule type" value="Genomic_DNA"/>
</dbReference>
<proteinExistence type="predicted"/>
<dbReference type="Proteomes" id="UP000805614">
    <property type="component" value="Unassembled WGS sequence"/>
</dbReference>
<dbReference type="InterPro" id="IPR050707">
    <property type="entry name" value="HTH_MetabolicPath_Reg"/>
</dbReference>
<evidence type="ECO:0000259" key="4">
    <source>
        <dbReference type="PROSITE" id="PS51077"/>
    </source>
</evidence>
<dbReference type="PANTHER" id="PTHR30136:SF24">
    <property type="entry name" value="HTH-TYPE TRANSCRIPTIONAL REPRESSOR ALLR"/>
    <property type="match status" value="1"/>
</dbReference>
<dbReference type="InterPro" id="IPR036390">
    <property type="entry name" value="WH_DNA-bd_sf"/>
</dbReference>
<feature type="domain" description="HTH iclR-type" evidence="4">
    <location>
        <begin position="19"/>
        <end position="80"/>
    </location>
</feature>
<dbReference type="Pfam" id="PF01614">
    <property type="entry name" value="IclR_C"/>
    <property type="match status" value="1"/>
</dbReference>
<dbReference type="InterPro" id="IPR014757">
    <property type="entry name" value="Tscrpt_reg_IclR_C"/>
</dbReference>
<accession>A0ABR7LSU5</accession>
<dbReference type="Gene3D" id="3.30.450.40">
    <property type="match status" value="1"/>
</dbReference>
<sequence>MGEITGESDQRAGRSSKAGNAVSKALNVLEAAVGGDGPRRLGDIATDAGVPKASVHRILAALGELGFIANEGDGTYRVGPRMLALAEEVKAVGTTGIGDVLAGLAAEVGHTVHMALRSGNHAVYVHKVEADQPFRMASRVGMRLPLHCTAIGKSVLSQLSEEEVKAVVAATGLPARNANTITDAARLVEELAMVRAQGYAIDDEENETTIRCIGAPVFDRGGSVVGGVSISTVTFLVSRDQLVSFAPGLLAAAQEVGALLG</sequence>
<evidence type="ECO:0000313" key="7">
    <source>
        <dbReference type="Proteomes" id="UP000805614"/>
    </source>
</evidence>
<evidence type="ECO:0000256" key="3">
    <source>
        <dbReference type="ARBA" id="ARBA00023163"/>
    </source>
</evidence>